<keyword evidence="6" id="KW-1185">Reference proteome</keyword>
<feature type="compositionally biased region" description="Basic residues" evidence="4">
    <location>
        <begin position="420"/>
        <end position="431"/>
    </location>
</feature>
<feature type="compositionally biased region" description="Basic residues" evidence="4">
    <location>
        <begin position="399"/>
        <end position="408"/>
    </location>
</feature>
<dbReference type="SUPFAM" id="SSF57850">
    <property type="entry name" value="RING/U-box"/>
    <property type="match status" value="2"/>
</dbReference>
<dbReference type="InterPro" id="IPR031127">
    <property type="entry name" value="E3_UB_ligase_RBR"/>
</dbReference>
<dbReference type="EMBL" id="JAVHNS010000008">
    <property type="protein sequence ID" value="KAK6345880.1"/>
    <property type="molecule type" value="Genomic_DNA"/>
</dbReference>
<gene>
    <name evidence="5" type="ORF">TWF730_010223</name>
</gene>
<reference evidence="5 6" key="1">
    <citation type="submission" date="2019-10" db="EMBL/GenBank/DDBJ databases">
        <authorList>
            <person name="Palmer J.M."/>
        </authorList>
    </citation>
    <scope>NUCLEOTIDE SEQUENCE [LARGE SCALE GENOMIC DNA]</scope>
    <source>
        <strain evidence="5 6">TWF730</strain>
    </source>
</reference>
<dbReference type="GO" id="GO:0004842">
    <property type="term" value="F:ubiquitin-protein transferase activity"/>
    <property type="evidence" value="ECO:0007669"/>
    <property type="project" value="InterPro"/>
</dbReference>
<accession>A0AAV9UR46</accession>
<evidence type="ECO:0000256" key="1">
    <source>
        <dbReference type="ARBA" id="ARBA00022723"/>
    </source>
</evidence>
<evidence type="ECO:0000256" key="4">
    <source>
        <dbReference type="SAM" id="MobiDB-lite"/>
    </source>
</evidence>
<dbReference type="Proteomes" id="UP001373714">
    <property type="component" value="Unassembled WGS sequence"/>
</dbReference>
<dbReference type="InterPro" id="IPR017907">
    <property type="entry name" value="Znf_RING_CS"/>
</dbReference>
<dbReference type="GO" id="GO:0008270">
    <property type="term" value="F:zinc ion binding"/>
    <property type="evidence" value="ECO:0007669"/>
    <property type="project" value="UniProtKB-KW"/>
</dbReference>
<dbReference type="InterPro" id="IPR013083">
    <property type="entry name" value="Znf_RING/FYVE/PHD"/>
</dbReference>
<dbReference type="PROSITE" id="PS00518">
    <property type="entry name" value="ZF_RING_1"/>
    <property type="match status" value="1"/>
</dbReference>
<dbReference type="AlphaFoldDB" id="A0AAV9UR46"/>
<protein>
    <recommendedName>
        <fullName evidence="7">RING-type domain-containing protein</fullName>
    </recommendedName>
</protein>
<proteinExistence type="predicted"/>
<dbReference type="GO" id="GO:0016567">
    <property type="term" value="P:protein ubiquitination"/>
    <property type="evidence" value="ECO:0007669"/>
    <property type="project" value="InterPro"/>
</dbReference>
<evidence type="ECO:0008006" key="7">
    <source>
        <dbReference type="Google" id="ProtNLM"/>
    </source>
</evidence>
<evidence type="ECO:0000313" key="5">
    <source>
        <dbReference type="EMBL" id="KAK6345880.1"/>
    </source>
</evidence>
<evidence type="ECO:0000313" key="6">
    <source>
        <dbReference type="Proteomes" id="UP001373714"/>
    </source>
</evidence>
<keyword evidence="1" id="KW-0479">Metal-binding</keyword>
<keyword evidence="3" id="KW-0862">Zinc</keyword>
<evidence type="ECO:0000256" key="3">
    <source>
        <dbReference type="ARBA" id="ARBA00022833"/>
    </source>
</evidence>
<dbReference type="PANTHER" id="PTHR11685">
    <property type="entry name" value="RBR FAMILY RING FINGER AND IBR DOMAIN-CONTAINING"/>
    <property type="match status" value="1"/>
</dbReference>
<evidence type="ECO:0000256" key="2">
    <source>
        <dbReference type="ARBA" id="ARBA00022771"/>
    </source>
</evidence>
<feature type="region of interest" description="Disordered" evidence="4">
    <location>
        <begin position="387"/>
        <end position="431"/>
    </location>
</feature>
<comment type="caution">
    <text evidence="5">The sequence shown here is derived from an EMBL/GenBank/DDBJ whole genome shotgun (WGS) entry which is preliminary data.</text>
</comment>
<dbReference type="Gene3D" id="3.30.40.10">
    <property type="entry name" value="Zinc/RING finger domain, C3HC4 (zinc finger)"/>
    <property type="match status" value="1"/>
</dbReference>
<keyword evidence="2" id="KW-0863">Zinc-finger</keyword>
<sequence length="431" mass="48559">MAPLTQPKSLVSDFARFKEENARILQNISQLAVSLAWVKPVRKRESPRKAAARDANKVDVNPWTGRTRATKIVEPPNAEVQVLPKPPKAYPQEVEATCFICDTTTPVYKLTTLSCGHAYCQDCLLLNYETSLRHPASFPPRCCEPLDFADTAYVLSPEQIEEFLKAKARYDSAKIVPCAYCGNDLFDATTLISESAAYCSNCDKLTCSTCRKEMHKDVCPESEGTEELQKMARAFGWSQCPKCSRVISKDIGCNHIFCEESIRHFDGLGCRCIDGVKAKEINFGESFQPVNGIRNILTQQAYNKTLTLYRREAARKSRKFAELREIILASKEKHFKDLKMAEELVSLRAQFQKLGDQMRKKRGLQKCEDYTAEVEEGSIEVKAIAVKGNPGMKPTRSTITRKRAVRRKRSDDTSAASSHTMKRAKSRRSTS</sequence>
<name>A0AAV9UR46_9PEZI</name>
<organism evidence="5 6">
    <name type="scientific">Orbilia blumenaviensis</name>
    <dbReference type="NCBI Taxonomy" id="1796055"/>
    <lineage>
        <taxon>Eukaryota</taxon>
        <taxon>Fungi</taxon>
        <taxon>Dikarya</taxon>
        <taxon>Ascomycota</taxon>
        <taxon>Pezizomycotina</taxon>
        <taxon>Orbiliomycetes</taxon>
        <taxon>Orbiliales</taxon>
        <taxon>Orbiliaceae</taxon>
        <taxon>Orbilia</taxon>
    </lineage>
</organism>